<feature type="transmembrane region" description="Helical" evidence="7">
    <location>
        <begin position="166"/>
        <end position="185"/>
    </location>
</feature>
<proteinExistence type="predicted"/>
<dbReference type="EMBL" id="CAICTM010000575">
    <property type="protein sequence ID" value="CAB9513186.1"/>
    <property type="molecule type" value="Genomic_DNA"/>
</dbReference>
<feature type="transmembrane region" description="Helical" evidence="7">
    <location>
        <begin position="304"/>
        <end position="323"/>
    </location>
</feature>
<keyword evidence="2" id="KW-0813">Transport</keyword>
<feature type="region of interest" description="Disordered" evidence="6">
    <location>
        <begin position="70"/>
        <end position="96"/>
    </location>
</feature>
<dbReference type="PANTHER" id="PTHR10778:SF8">
    <property type="entry name" value="ADENOSINE 3'-PHOSPHO 5'-PHOSPHOSULFATE TRANSPORTER 2"/>
    <property type="match status" value="1"/>
</dbReference>
<dbReference type="GO" id="GO:0005789">
    <property type="term" value="C:endoplasmic reticulum membrane"/>
    <property type="evidence" value="ECO:0007669"/>
    <property type="project" value="TreeGrafter"/>
</dbReference>
<evidence type="ECO:0000256" key="6">
    <source>
        <dbReference type="SAM" id="MobiDB-lite"/>
    </source>
</evidence>
<feature type="transmembrane region" description="Helical" evidence="7">
    <location>
        <begin position="463"/>
        <end position="491"/>
    </location>
</feature>
<feature type="transmembrane region" description="Helical" evidence="7">
    <location>
        <begin position="197"/>
        <end position="218"/>
    </location>
</feature>
<evidence type="ECO:0000256" key="2">
    <source>
        <dbReference type="ARBA" id="ARBA00022448"/>
    </source>
</evidence>
<evidence type="ECO:0000256" key="4">
    <source>
        <dbReference type="ARBA" id="ARBA00022989"/>
    </source>
</evidence>
<evidence type="ECO:0000256" key="7">
    <source>
        <dbReference type="SAM" id="Phobius"/>
    </source>
</evidence>
<dbReference type="InterPro" id="IPR013657">
    <property type="entry name" value="SCL35B1-4/HUT1"/>
</dbReference>
<feature type="compositionally biased region" description="Basic and acidic residues" evidence="6">
    <location>
        <begin position="1"/>
        <end position="12"/>
    </location>
</feature>
<keyword evidence="3 7" id="KW-0812">Transmembrane</keyword>
<keyword evidence="5 7" id="KW-0472">Membrane</keyword>
<feature type="region of interest" description="Disordered" evidence="6">
    <location>
        <begin position="1"/>
        <end position="20"/>
    </location>
</feature>
<feature type="compositionally biased region" description="Low complexity" evidence="6">
    <location>
        <begin position="84"/>
        <end position="96"/>
    </location>
</feature>
<sequence>MSYRTPVKDTTGRRRLSSPQSFVPMMREIQAYDEVSDDASITMSSQTSDDGNEVCAITADISERGLTVEDSATDGQGSISTLKSNNTETTHSSSHNLSQSLLVVDASSDHSSEQPKQDGTTIQRLYQNTLTPLPIRRASDLQCFDDLVSEPVLVLGVDISHLNRQLQFMVCASGVFAFSLLYGYLQELISVQICNRQLGLFLAMLQFIGYTVLSFIMKAYVYETHQKKHMKQKETSGKLLHGGSILAVPFLMYLGLSLLRAVDLGMTNLAMQYINYPAKTLMKSSRVVFTMIFGVFISRKKYQFMDYFVVFCMVAGLAIFMHADATSSAVFEPSGVIMLTISLLCDGAISNVSESIMKNYGVGQDEFIFKMYSIALVAISTAAAVKGDLQLGIVWLMQPGTYDEMKQGVTAEEASWSVKGKITVIVLFSTMGFFGSSCSAAITKNFGALTMSITSTARKATTVFLSFFLFNNVCTLEHIAGVSIFIVALTAKSLRRRKDVRLSATPSKMKDQCFTDVEMHVDSELAGGHLSNSLESSPARNPRGMKLLERKVSLSPQGRFCGTPGRRHNAAAGSRYA</sequence>
<dbReference type="Proteomes" id="UP001153069">
    <property type="component" value="Unassembled WGS sequence"/>
</dbReference>
<dbReference type="Pfam" id="PF08449">
    <property type="entry name" value="UAA"/>
    <property type="match status" value="1"/>
</dbReference>
<feature type="region of interest" description="Disordered" evidence="6">
    <location>
        <begin position="558"/>
        <end position="577"/>
    </location>
</feature>
<evidence type="ECO:0000256" key="3">
    <source>
        <dbReference type="ARBA" id="ARBA00022692"/>
    </source>
</evidence>
<comment type="caution">
    <text evidence="8">The sequence shown here is derived from an EMBL/GenBank/DDBJ whole genome shotgun (WGS) entry which is preliminary data.</text>
</comment>
<feature type="compositionally biased region" description="Polar residues" evidence="6">
    <location>
        <begin position="73"/>
        <end position="83"/>
    </location>
</feature>
<evidence type="ECO:0000256" key="5">
    <source>
        <dbReference type="ARBA" id="ARBA00023136"/>
    </source>
</evidence>
<name>A0A9N8E256_9STRA</name>
<dbReference type="PANTHER" id="PTHR10778">
    <property type="entry name" value="SOLUTE CARRIER FAMILY 35 MEMBER B"/>
    <property type="match status" value="1"/>
</dbReference>
<organism evidence="8 9">
    <name type="scientific">Seminavis robusta</name>
    <dbReference type="NCBI Taxonomy" id="568900"/>
    <lineage>
        <taxon>Eukaryota</taxon>
        <taxon>Sar</taxon>
        <taxon>Stramenopiles</taxon>
        <taxon>Ochrophyta</taxon>
        <taxon>Bacillariophyta</taxon>
        <taxon>Bacillariophyceae</taxon>
        <taxon>Bacillariophycidae</taxon>
        <taxon>Naviculales</taxon>
        <taxon>Naviculaceae</taxon>
        <taxon>Seminavis</taxon>
    </lineage>
</organism>
<keyword evidence="4 7" id="KW-1133">Transmembrane helix</keyword>
<evidence type="ECO:0000313" key="8">
    <source>
        <dbReference type="EMBL" id="CAB9513186.1"/>
    </source>
</evidence>
<dbReference type="GO" id="GO:0000139">
    <property type="term" value="C:Golgi membrane"/>
    <property type="evidence" value="ECO:0007669"/>
    <property type="project" value="TreeGrafter"/>
</dbReference>
<feature type="transmembrane region" description="Helical" evidence="7">
    <location>
        <begin position="422"/>
        <end position="443"/>
    </location>
</feature>
<comment type="subcellular location">
    <subcellularLocation>
        <location evidence="1">Membrane</location>
        <topology evidence="1">Multi-pass membrane protein</topology>
    </subcellularLocation>
</comment>
<feature type="transmembrane region" description="Helical" evidence="7">
    <location>
        <begin position="329"/>
        <end position="349"/>
    </location>
</feature>
<reference evidence="8" key="1">
    <citation type="submission" date="2020-06" db="EMBL/GenBank/DDBJ databases">
        <authorList>
            <consortium name="Plant Systems Biology data submission"/>
        </authorList>
    </citation>
    <scope>NUCLEOTIDE SEQUENCE</scope>
    <source>
        <strain evidence="8">D6</strain>
    </source>
</reference>
<dbReference type="OrthoDB" id="43032at2759"/>
<protein>
    <submittedName>
        <fullName evidence="8">Adenosine 3'-phospho 5'-phosphosulfate transporter 2</fullName>
    </submittedName>
</protein>
<dbReference type="AlphaFoldDB" id="A0A9N8E256"/>
<dbReference type="GO" id="GO:0046964">
    <property type="term" value="F:3'-phosphoadenosine 5'-phosphosulfate transmembrane transporter activity"/>
    <property type="evidence" value="ECO:0007669"/>
    <property type="project" value="TreeGrafter"/>
</dbReference>
<evidence type="ECO:0000256" key="1">
    <source>
        <dbReference type="ARBA" id="ARBA00004141"/>
    </source>
</evidence>
<evidence type="ECO:0000313" key="9">
    <source>
        <dbReference type="Proteomes" id="UP001153069"/>
    </source>
</evidence>
<feature type="transmembrane region" description="Helical" evidence="7">
    <location>
        <begin position="239"/>
        <end position="260"/>
    </location>
</feature>
<accession>A0A9N8E256</accession>
<keyword evidence="9" id="KW-1185">Reference proteome</keyword>
<gene>
    <name evidence="8" type="ORF">SEMRO_576_G169570.1</name>
</gene>